<dbReference type="Gene3D" id="1.10.10.10">
    <property type="entry name" value="Winged helix-like DNA-binding domain superfamily/Winged helix DNA-binding domain"/>
    <property type="match status" value="2"/>
</dbReference>
<dbReference type="InterPro" id="IPR013325">
    <property type="entry name" value="RNA_pol_sigma_r2"/>
</dbReference>
<proteinExistence type="predicted"/>
<evidence type="ECO:0000256" key="3">
    <source>
        <dbReference type="ARBA" id="ARBA00023125"/>
    </source>
</evidence>
<evidence type="ECO:0000259" key="5">
    <source>
        <dbReference type="PROSITE" id="PS00716"/>
    </source>
</evidence>
<dbReference type="GO" id="GO:0003677">
    <property type="term" value="F:DNA binding"/>
    <property type="evidence" value="ECO:0007669"/>
    <property type="project" value="UniProtKB-KW"/>
</dbReference>
<keyword evidence="2" id="KW-0731">Sigma factor</keyword>
<dbReference type="PROSITE" id="PS00716">
    <property type="entry name" value="SIGMA70_2"/>
    <property type="match status" value="1"/>
</dbReference>
<keyword evidence="1" id="KW-0805">Transcription regulation</keyword>
<dbReference type="RefSeq" id="WP_172455102.1">
    <property type="nucleotide sequence ID" value="NZ_JANJZD010000010.1"/>
</dbReference>
<organism evidence="6 7">
    <name type="scientific">Acetatifactor muris</name>
    <dbReference type="NCBI Taxonomy" id="879566"/>
    <lineage>
        <taxon>Bacteria</taxon>
        <taxon>Bacillati</taxon>
        <taxon>Bacillota</taxon>
        <taxon>Clostridia</taxon>
        <taxon>Lachnospirales</taxon>
        <taxon>Lachnospiraceae</taxon>
        <taxon>Acetatifactor</taxon>
    </lineage>
</organism>
<evidence type="ECO:0000313" key="6">
    <source>
        <dbReference type="EMBL" id="SOY29787.1"/>
    </source>
</evidence>
<name>A0A2K4ZH40_9FIRM</name>
<dbReference type="SUPFAM" id="SSF88659">
    <property type="entry name" value="Sigma3 and sigma4 domains of RNA polymerase sigma factors"/>
    <property type="match status" value="2"/>
</dbReference>
<dbReference type="InterPro" id="IPR007630">
    <property type="entry name" value="RNA_pol_sigma70_r4"/>
</dbReference>
<dbReference type="EMBL" id="OFSM01000011">
    <property type="protein sequence ID" value="SOY29787.1"/>
    <property type="molecule type" value="Genomic_DNA"/>
</dbReference>
<dbReference type="Proteomes" id="UP000236311">
    <property type="component" value="Unassembled WGS sequence"/>
</dbReference>
<evidence type="ECO:0000256" key="1">
    <source>
        <dbReference type="ARBA" id="ARBA00023015"/>
    </source>
</evidence>
<dbReference type="Gene3D" id="1.20.120.1810">
    <property type="match status" value="1"/>
</dbReference>
<protein>
    <submittedName>
        <fullName evidence="6">RNA polymerase sigma factor SigA</fullName>
    </submittedName>
</protein>
<dbReference type="GO" id="GO:0016987">
    <property type="term" value="F:sigma factor activity"/>
    <property type="evidence" value="ECO:0007669"/>
    <property type="project" value="UniProtKB-KW"/>
</dbReference>
<dbReference type="InterPro" id="IPR014284">
    <property type="entry name" value="RNA_pol_sigma-70_dom"/>
</dbReference>
<evidence type="ECO:0000313" key="7">
    <source>
        <dbReference type="Proteomes" id="UP000236311"/>
    </source>
</evidence>
<dbReference type="NCBIfam" id="TIGR02937">
    <property type="entry name" value="sigma70-ECF"/>
    <property type="match status" value="1"/>
</dbReference>
<sequence length="321" mass="37320">MENEELVEQIQAGIKPTENMEQLYLQNRSFIYQQAKKYAAYADMDDLMQEAYFGLHEAVKHYKPDKETKFLTYLPFRLQKAFRRYIDNNGHTKRIPVHLVQRISKYKKYISEQAKQGVEPSDFEICRDLELSEQQLKDLRKAMRETECISTSDFVPGADNMTVEESLADPLDMEERVVDDVAKEQAESLIWKIVDELEERQAKVIVGRYKESATLEEVGKRLNLSHQRIRQIEKKALYILQSKREISDIAEIYGYMNAYRGTGYQAFKNGGSSVENAAIKHIEGEARIKAMQQRIKQQKTEILTALNMDELFSKVLNLASQ</sequence>
<dbReference type="InterPro" id="IPR000943">
    <property type="entry name" value="RNA_pol_sigma70"/>
</dbReference>
<gene>
    <name evidence="6" type="primary">sigA_1</name>
    <name evidence="6" type="ORF">AMURIS_02508</name>
</gene>
<reference evidence="6 7" key="1">
    <citation type="submission" date="2018-01" db="EMBL/GenBank/DDBJ databases">
        <authorList>
            <person name="Gaut B.S."/>
            <person name="Morton B.R."/>
            <person name="Clegg M.T."/>
            <person name="Duvall M.R."/>
        </authorList>
    </citation>
    <scope>NUCLEOTIDE SEQUENCE [LARGE SCALE GENOMIC DNA]</scope>
    <source>
        <strain evidence="6">GP69</strain>
    </source>
</reference>
<dbReference type="PRINTS" id="PR00046">
    <property type="entry name" value="SIGMA70FCT"/>
</dbReference>
<accession>A0A2K4ZH40</accession>
<feature type="domain" description="RNA polymerase sigma-70" evidence="5">
    <location>
        <begin position="214"/>
        <end position="240"/>
    </location>
</feature>
<keyword evidence="4" id="KW-0804">Transcription</keyword>
<dbReference type="InterPro" id="IPR007627">
    <property type="entry name" value="RNA_pol_sigma70_r2"/>
</dbReference>
<keyword evidence="7" id="KW-1185">Reference proteome</keyword>
<dbReference type="GO" id="GO:0006352">
    <property type="term" value="P:DNA-templated transcription initiation"/>
    <property type="evidence" value="ECO:0007669"/>
    <property type="project" value="InterPro"/>
</dbReference>
<dbReference type="Pfam" id="PF04542">
    <property type="entry name" value="Sigma70_r2"/>
    <property type="match status" value="1"/>
</dbReference>
<dbReference type="InterPro" id="IPR036388">
    <property type="entry name" value="WH-like_DNA-bd_sf"/>
</dbReference>
<dbReference type="AlphaFoldDB" id="A0A2K4ZH40"/>
<dbReference type="SUPFAM" id="SSF88946">
    <property type="entry name" value="Sigma2 domain of RNA polymerase sigma factors"/>
    <property type="match status" value="1"/>
</dbReference>
<dbReference type="InterPro" id="IPR050239">
    <property type="entry name" value="Sigma-70_RNA_pol_init_factors"/>
</dbReference>
<keyword evidence="3" id="KW-0238">DNA-binding</keyword>
<dbReference type="PANTHER" id="PTHR30603">
    <property type="entry name" value="RNA POLYMERASE SIGMA FACTOR RPO"/>
    <property type="match status" value="1"/>
</dbReference>
<dbReference type="CDD" id="cd06171">
    <property type="entry name" value="Sigma70_r4"/>
    <property type="match status" value="1"/>
</dbReference>
<dbReference type="PANTHER" id="PTHR30603:SF47">
    <property type="entry name" value="RNA POLYMERASE SIGMA FACTOR SIGD, CHLOROPLASTIC"/>
    <property type="match status" value="1"/>
</dbReference>
<dbReference type="Pfam" id="PF04545">
    <property type="entry name" value="Sigma70_r4"/>
    <property type="match status" value="1"/>
</dbReference>
<evidence type="ECO:0000256" key="2">
    <source>
        <dbReference type="ARBA" id="ARBA00023082"/>
    </source>
</evidence>
<evidence type="ECO:0000256" key="4">
    <source>
        <dbReference type="ARBA" id="ARBA00023163"/>
    </source>
</evidence>
<dbReference type="InterPro" id="IPR013324">
    <property type="entry name" value="RNA_pol_sigma_r3/r4-like"/>
</dbReference>